<protein>
    <submittedName>
        <fullName evidence="2">Uncharacterized protein</fullName>
    </submittedName>
</protein>
<dbReference type="EMBL" id="ASRX01000062">
    <property type="protein sequence ID" value="EYF02306.1"/>
    <property type="molecule type" value="Genomic_DNA"/>
</dbReference>
<dbReference type="AlphaFoldDB" id="A0A017T161"/>
<sequence length="230" mass="24661">MSAFGRAVAEQERALLDSVVPLDEEQQMAASRLQLIRTRVFRRGTQFIRRSMDLEWPALCEVREVVEDPAVMEAIERQGLWPVAAHLLGHIALYAQALGHEAGAAGSAVEKASHAWHEAFKRFAAQVLLDYEHDEATRRELLGPYEAQLDEQRAVERAARAKRNASQPGPTKPTPDKESGGKAASGAPQVVTPATVPLASGAQAGTTAHPPVAKPPPVAPSAVKPSPVAP</sequence>
<reference evidence="2 3" key="1">
    <citation type="submission" date="2013-05" db="EMBL/GenBank/DDBJ databases">
        <title>Genome assembly of Chondromyces apiculatus DSM 436.</title>
        <authorList>
            <person name="Sharma G."/>
            <person name="Khatri I."/>
            <person name="Kaur C."/>
            <person name="Mayilraj S."/>
            <person name="Subramanian S."/>
        </authorList>
    </citation>
    <scope>NUCLEOTIDE SEQUENCE [LARGE SCALE GENOMIC DNA]</scope>
    <source>
        <strain evidence="2 3">DSM 436</strain>
    </source>
</reference>
<feature type="compositionally biased region" description="Low complexity" evidence="1">
    <location>
        <begin position="220"/>
        <end position="230"/>
    </location>
</feature>
<evidence type="ECO:0000313" key="3">
    <source>
        <dbReference type="Proteomes" id="UP000019678"/>
    </source>
</evidence>
<proteinExistence type="predicted"/>
<organism evidence="2 3">
    <name type="scientific">Chondromyces apiculatus DSM 436</name>
    <dbReference type="NCBI Taxonomy" id="1192034"/>
    <lineage>
        <taxon>Bacteria</taxon>
        <taxon>Pseudomonadati</taxon>
        <taxon>Myxococcota</taxon>
        <taxon>Polyangia</taxon>
        <taxon>Polyangiales</taxon>
        <taxon>Polyangiaceae</taxon>
        <taxon>Chondromyces</taxon>
    </lineage>
</organism>
<accession>A0A017T161</accession>
<evidence type="ECO:0000313" key="2">
    <source>
        <dbReference type="EMBL" id="EYF02306.1"/>
    </source>
</evidence>
<name>A0A017T161_9BACT</name>
<feature type="region of interest" description="Disordered" evidence="1">
    <location>
        <begin position="153"/>
        <end position="230"/>
    </location>
</feature>
<keyword evidence="3" id="KW-1185">Reference proteome</keyword>
<dbReference type="RefSeq" id="WP_052376405.1">
    <property type="nucleotide sequence ID" value="NZ_ASRX01000062.1"/>
</dbReference>
<comment type="caution">
    <text evidence="2">The sequence shown here is derived from an EMBL/GenBank/DDBJ whole genome shotgun (WGS) entry which is preliminary data.</text>
</comment>
<dbReference type="Proteomes" id="UP000019678">
    <property type="component" value="Unassembled WGS sequence"/>
</dbReference>
<gene>
    <name evidence="2" type="ORF">CAP_7235</name>
</gene>
<evidence type="ECO:0000256" key="1">
    <source>
        <dbReference type="SAM" id="MobiDB-lite"/>
    </source>
</evidence>